<dbReference type="GO" id="GO:0005634">
    <property type="term" value="C:nucleus"/>
    <property type="evidence" value="ECO:0007669"/>
    <property type="project" value="UniProtKB-SubCell"/>
</dbReference>
<feature type="coiled-coil region" evidence="12">
    <location>
        <begin position="53"/>
        <end position="115"/>
    </location>
</feature>
<name>A0A0L8IEL8_OCTBM</name>
<dbReference type="KEGG" id="obi:106870502"/>
<dbReference type="Gene3D" id="3.30.457.50">
    <property type="entry name" value="Chromosome segregation protein Spc25"/>
    <property type="match status" value="1"/>
</dbReference>
<dbReference type="InterPro" id="IPR013255">
    <property type="entry name" value="Spc25_C"/>
</dbReference>
<gene>
    <name evidence="14" type="ORF">OCBIM_22010025mg</name>
</gene>
<keyword evidence="7 12" id="KW-0175">Coiled coil</keyword>
<dbReference type="InterPro" id="IPR045143">
    <property type="entry name" value="Spc25"/>
</dbReference>
<evidence type="ECO:0000256" key="1">
    <source>
        <dbReference type="ARBA" id="ARBA00004584"/>
    </source>
</evidence>
<comment type="function">
    <text evidence="11">Acts as a component of the essential kinetochore-associated NDC80 complex, which is required for chromosome segregation and spindle checkpoint activity.</text>
</comment>
<dbReference type="GO" id="GO:0031262">
    <property type="term" value="C:Ndc80 complex"/>
    <property type="evidence" value="ECO:0007669"/>
    <property type="project" value="InterPro"/>
</dbReference>
<dbReference type="STRING" id="37653.A0A0L8IEL8"/>
<dbReference type="GO" id="GO:0051301">
    <property type="term" value="P:cell division"/>
    <property type="evidence" value="ECO:0007669"/>
    <property type="project" value="UniProtKB-UniRule"/>
</dbReference>
<evidence type="ECO:0000256" key="10">
    <source>
        <dbReference type="ARBA" id="ARBA00065771"/>
    </source>
</evidence>
<dbReference type="OMA" id="HCENIER"/>
<evidence type="ECO:0000256" key="4">
    <source>
        <dbReference type="ARBA" id="ARBA00022454"/>
    </source>
</evidence>
<evidence type="ECO:0000313" key="14">
    <source>
        <dbReference type="EMBL" id="KOF99896.1"/>
    </source>
</evidence>
<proteinExistence type="inferred from homology"/>
<keyword evidence="11" id="KW-0995">Kinetochore</keyword>
<dbReference type="FunFam" id="3.30.457.50:FF:000001">
    <property type="entry name" value="Probable kinetochore protein spc25"/>
    <property type="match status" value="1"/>
</dbReference>
<dbReference type="PANTHER" id="PTHR14281">
    <property type="entry name" value="KINETOCHORE PROTEIN SPC25-RELATED"/>
    <property type="match status" value="1"/>
</dbReference>
<evidence type="ECO:0000256" key="2">
    <source>
        <dbReference type="ARBA" id="ARBA00006379"/>
    </source>
</evidence>
<dbReference type="AlphaFoldDB" id="A0A0L8IEL8"/>
<evidence type="ECO:0000256" key="12">
    <source>
        <dbReference type="SAM" id="Coils"/>
    </source>
</evidence>
<keyword evidence="4 11" id="KW-0158">Chromosome</keyword>
<comment type="subcellular location">
    <subcellularLocation>
        <location evidence="1">Chromosome</location>
        <location evidence="1">Centromere</location>
    </subcellularLocation>
    <subcellularLocation>
        <location evidence="11">Nucleus</location>
    </subcellularLocation>
    <subcellularLocation>
        <location evidence="11">Chromosome</location>
        <location evidence="11">Centromere</location>
        <location evidence="11">Kinetochore</location>
    </subcellularLocation>
</comment>
<evidence type="ECO:0000256" key="7">
    <source>
        <dbReference type="ARBA" id="ARBA00023054"/>
    </source>
</evidence>
<accession>A0A0L8IEL8</accession>
<evidence type="ECO:0000256" key="11">
    <source>
        <dbReference type="RuleBase" id="RU367150"/>
    </source>
</evidence>
<evidence type="ECO:0000256" key="6">
    <source>
        <dbReference type="ARBA" id="ARBA00022776"/>
    </source>
</evidence>
<evidence type="ECO:0000259" key="13">
    <source>
        <dbReference type="Pfam" id="PF08234"/>
    </source>
</evidence>
<comment type="similarity">
    <text evidence="2 11">Belongs to the SPC25 family.</text>
</comment>
<evidence type="ECO:0000256" key="9">
    <source>
        <dbReference type="ARBA" id="ARBA00023328"/>
    </source>
</evidence>
<comment type="subunit">
    <text evidence="10">Component of the NDC80 complex, which is composed of ndc80, cdca1, spbc24 and spbc25. The NDC80 complex interacts with mis12 and zwint.</text>
</comment>
<evidence type="ECO:0000256" key="3">
    <source>
        <dbReference type="ARBA" id="ARBA00013692"/>
    </source>
</evidence>
<evidence type="ECO:0000256" key="8">
    <source>
        <dbReference type="ARBA" id="ARBA00023306"/>
    </source>
</evidence>
<reference evidence="14" key="1">
    <citation type="submission" date="2015-07" db="EMBL/GenBank/DDBJ databases">
        <title>MeaNS - Measles Nucleotide Surveillance Program.</title>
        <authorList>
            <person name="Tran T."/>
            <person name="Druce J."/>
        </authorList>
    </citation>
    <scope>NUCLEOTIDE SEQUENCE</scope>
    <source>
        <strain evidence="14">UCB-OBI-ISO-001</strain>
        <tissue evidence="14">Gonad</tissue>
    </source>
</reference>
<dbReference type="PANTHER" id="PTHR14281:SF0">
    <property type="entry name" value="KINETOCHORE PROTEIN SPC25"/>
    <property type="match status" value="1"/>
</dbReference>
<feature type="domain" description="Chromosome segregation protein Spc25 C-terminal" evidence="13">
    <location>
        <begin position="164"/>
        <end position="232"/>
    </location>
</feature>
<evidence type="ECO:0000256" key="5">
    <source>
        <dbReference type="ARBA" id="ARBA00022618"/>
    </source>
</evidence>
<dbReference type="EMBL" id="KQ415869">
    <property type="protein sequence ID" value="KOF99896.1"/>
    <property type="molecule type" value="Genomic_DNA"/>
</dbReference>
<keyword evidence="6 11" id="KW-0498">Mitosis</keyword>
<keyword evidence="9 11" id="KW-0137">Centromere</keyword>
<keyword evidence="11" id="KW-0539">Nucleus</keyword>
<dbReference type="OrthoDB" id="6353017at2759"/>
<organism evidence="14">
    <name type="scientific">Octopus bimaculoides</name>
    <name type="common">California two-spotted octopus</name>
    <dbReference type="NCBI Taxonomy" id="37653"/>
    <lineage>
        <taxon>Eukaryota</taxon>
        <taxon>Metazoa</taxon>
        <taxon>Spiralia</taxon>
        <taxon>Lophotrochozoa</taxon>
        <taxon>Mollusca</taxon>
        <taxon>Cephalopoda</taxon>
        <taxon>Coleoidea</taxon>
        <taxon>Octopodiformes</taxon>
        <taxon>Octopoda</taxon>
        <taxon>Incirrata</taxon>
        <taxon>Octopodidae</taxon>
        <taxon>Octopus</taxon>
    </lineage>
</organism>
<keyword evidence="5 11" id="KW-0132">Cell division</keyword>
<dbReference type="CDD" id="cd23784">
    <property type="entry name" value="RWD_Spc25"/>
    <property type="match status" value="1"/>
</dbReference>
<dbReference type="Pfam" id="PF08234">
    <property type="entry name" value="Spindle_Spc25"/>
    <property type="match status" value="1"/>
</dbReference>
<protein>
    <recommendedName>
        <fullName evidence="3 11">Kinetochore protein SPC25</fullName>
    </recommendedName>
</protein>
<dbReference type="GO" id="GO:0007059">
    <property type="term" value="P:chromosome segregation"/>
    <property type="evidence" value="ECO:0007669"/>
    <property type="project" value="InterPro"/>
</dbReference>
<sequence length="236" mass="28405">MDTVTEYEIFDFQQEYETFYLKLLQFEEKFMEQINENWIKRVLVTQNNHNSRINSGKEKCQELSLHLEKKQEESQKKCRVLEERNSKLQELKAVYREVNSEANDLVYKKEQMEKDLMLMMEKIHQEKDLISKQDNSVSKKMKEYEKAKNYFIERLGLRFKKTPSDQIQMVFKSINHRKPNKLYIFSIKIDENSKYLVSECHPLVPNIEELVQKLNATNNLSNFILSMRKAFKSLCH</sequence>
<keyword evidence="8 11" id="KW-0131">Cell cycle</keyword>